<dbReference type="SUPFAM" id="SSF51316">
    <property type="entry name" value="Mss4-like"/>
    <property type="match status" value="1"/>
</dbReference>
<dbReference type="GO" id="GO:0046872">
    <property type="term" value="F:metal ion binding"/>
    <property type="evidence" value="ECO:0007669"/>
    <property type="project" value="UniProtKB-KW"/>
</dbReference>
<evidence type="ECO:0000256" key="3">
    <source>
        <dbReference type="ARBA" id="ARBA00022833"/>
    </source>
</evidence>
<accession>A0A512AHW8</accession>
<dbReference type="OrthoDB" id="7186766at2"/>
<name>A0A512AHW8_9SPHN</name>
<keyword evidence="7" id="KW-1185">Reference proteome</keyword>
<dbReference type="PANTHER" id="PTHR33337:SF40">
    <property type="entry name" value="CENP-V_GFA DOMAIN-CONTAINING PROTEIN-RELATED"/>
    <property type="match status" value="1"/>
</dbReference>
<evidence type="ECO:0000259" key="5">
    <source>
        <dbReference type="PROSITE" id="PS51891"/>
    </source>
</evidence>
<sequence>MTERTATCRCGQLTAACTGEPVRVSVCHCLECQKRSGSAFAVQARWPHEQVSLVGTFHEWTRVGESGKPATFRFCPTCGATLTFASASMPDLTAVPVGAFADPAFPPPRFSVYETRMHPWTCVSGDEIEHWD</sequence>
<dbReference type="RefSeq" id="WP_147158723.1">
    <property type="nucleotide sequence ID" value="NZ_BJYR01000007.1"/>
</dbReference>
<evidence type="ECO:0000256" key="1">
    <source>
        <dbReference type="ARBA" id="ARBA00005495"/>
    </source>
</evidence>
<dbReference type="AlphaFoldDB" id="A0A512AHW8"/>
<keyword evidence="4" id="KW-0456">Lyase</keyword>
<comment type="similarity">
    <text evidence="1">Belongs to the Gfa family.</text>
</comment>
<reference evidence="6 7" key="1">
    <citation type="submission" date="2019-07" db="EMBL/GenBank/DDBJ databases">
        <title>Whole genome shotgun sequence of Novosphingobium sediminis NBRC 106119.</title>
        <authorList>
            <person name="Hosoyama A."/>
            <person name="Uohara A."/>
            <person name="Ohji S."/>
            <person name="Ichikawa N."/>
        </authorList>
    </citation>
    <scope>NUCLEOTIDE SEQUENCE [LARGE SCALE GENOMIC DNA]</scope>
    <source>
        <strain evidence="6 7">NBRC 106119</strain>
    </source>
</reference>
<evidence type="ECO:0000313" key="6">
    <source>
        <dbReference type="EMBL" id="GEN99308.1"/>
    </source>
</evidence>
<gene>
    <name evidence="6" type="ORF">NSE01_11410</name>
</gene>
<evidence type="ECO:0000256" key="2">
    <source>
        <dbReference type="ARBA" id="ARBA00022723"/>
    </source>
</evidence>
<keyword evidence="3" id="KW-0862">Zinc</keyword>
<evidence type="ECO:0000256" key="4">
    <source>
        <dbReference type="ARBA" id="ARBA00023239"/>
    </source>
</evidence>
<dbReference type="EMBL" id="BJYR01000007">
    <property type="protein sequence ID" value="GEN99308.1"/>
    <property type="molecule type" value="Genomic_DNA"/>
</dbReference>
<dbReference type="GO" id="GO:0016846">
    <property type="term" value="F:carbon-sulfur lyase activity"/>
    <property type="evidence" value="ECO:0007669"/>
    <property type="project" value="InterPro"/>
</dbReference>
<dbReference type="PROSITE" id="PS51891">
    <property type="entry name" value="CENP_V_GFA"/>
    <property type="match status" value="1"/>
</dbReference>
<organism evidence="6 7">
    <name type="scientific">Novosphingobium sediminis</name>
    <dbReference type="NCBI Taxonomy" id="707214"/>
    <lineage>
        <taxon>Bacteria</taxon>
        <taxon>Pseudomonadati</taxon>
        <taxon>Pseudomonadota</taxon>
        <taxon>Alphaproteobacteria</taxon>
        <taxon>Sphingomonadales</taxon>
        <taxon>Sphingomonadaceae</taxon>
        <taxon>Novosphingobium</taxon>
    </lineage>
</organism>
<protein>
    <submittedName>
        <fullName evidence="6">Aldehyde-activating protein</fullName>
    </submittedName>
</protein>
<dbReference type="Proteomes" id="UP000321464">
    <property type="component" value="Unassembled WGS sequence"/>
</dbReference>
<dbReference type="Gene3D" id="3.90.1590.10">
    <property type="entry name" value="glutathione-dependent formaldehyde- activating enzyme (gfa)"/>
    <property type="match status" value="1"/>
</dbReference>
<dbReference type="InterPro" id="IPR006913">
    <property type="entry name" value="CENP-V/GFA"/>
</dbReference>
<dbReference type="PANTHER" id="PTHR33337">
    <property type="entry name" value="GFA DOMAIN-CONTAINING PROTEIN"/>
    <property type="match status" value="1"/>
</dbReference>
<keyword evidence="2" id="KW-0479">Metal-binding</keyword>
<comment type="caution">
    <text evidence="6">The sequence shown here is derived from an EMBL/GenBank/DDBJ whole genome shotgun (WGS) entry which is preliminary data.</text>
</comment>
<dbReference type="InterPro" id="IPR011057">
    <property type="entry name" value="Mss4-like_sf"/>
</dbReference>
<proteinExistence type="inferred from homology"/>
<dbReference type="Pfam" id="PF04828">
    <property type="entry name" value="GFA"/>
    <property type="match status" value="1"/>
</dbReference>
<evidence type="ECO:0000313" key="7">
    <source>
        <dbReference type="Proteomes" id="UP000321464"/>
    </source>
</evidence>
<feature type="domain" description="CENP-V/GFA" evidence="5">
    <location>
        <begin position="4"/>
        <end position="121"/>
    </location>
</feature>